<keyword evidence="1" id="KW-0812">Transmembrane</keyword>
<dbReference type="RefSeq" id="WP_137999284.1">
    <property type="nucleotide sequence ID" value="NZ_SJDU01000502.1"/>
</dbReference>
<comment type="caution">
    <text evidence="2">The sequence shown here is derived from an EMBL/GenBank/DDBJ whole genome shotgun (WGS) entry which is preliminary data.</text>
</comment>
<reference evidence="2 3" key="1">
    <citation type="journal article" date="2019" name="Anaerobe">
        <title>Brachyspira catarrhinii sp. nov., an anaerobic intestinal spirochaete isolated from vervet monkeys may have been misidentified as Brachyspira aalborgi in previous studies.</title>
        <authorList>
            <person name="Phillips N.D."/>
            <person name="La T."/>
            <person name="Hampson D.J."/>
        </authorList>
    </citation>
    <scope>NUCLEOTIDE SEQUENCE [LARGE SCALE GENOMIC DNA]</scope>
    <source>
        <strain evidence="2 3">Z12</strain>
    </source>
</reference>
<sequence length="196" mass="22445">MKFYIIIIFLITSKFAFADFYFSDKSKDLGTNETAQESIVEDNQELSSEYSTDTNNITSFFEMQGTNVINQSGVVNSPVEIEDTYKSHPFRYTEVTFILSSFLSYTYASFLVFGLDALENTFVQPSTTGRSRYKSLWISTTAFEVTAGVIFGIAVAYDSYQRVYGKKKEGMSWNFVPYYEPINRDAGFMFSLSYPY</sequence>
<evidence type="ECO:0000256" key="1">
    <source>
        <dbReference type="SAM" id="Phobius"/>
    </source>
</evidence>
<feature type="transmembrane region" description="Helical" evidence="1">
    <location>
        <begin position="136"/>
        <end position="157"/>
    </location>
</feature>
<organism evidence="2 3">
    <name type="scientific">Brachyspira catarrhinii</name>
    <dbReference type="NCBI Taxonomy" id="2528966"/>
    <lineage>
        <taxon>Bacteria</taxon>
        <taxon>Pseudomonadati</taxon>
        <taxon>Spirochaetota</taxon>
        <taxon>Spirochaetia</taxon>
        <taxon>Brachyspirales</taxon>
        <taxon>Brachyspiraceae</taxon>
        <taxon>Brachyspira</taxon>
    </lineage>
</organism>
<evidence type="ECO:0000313" key="2">
    <source>
        <dbReference type="EMBL" id="TKZ27924.1"/>
    </source>
</evidence>
<name>A0ABY2TPQ5_9SPIR</name>
<accession>A0ABY2TPQ5</accession>
<keyword evidence="1" id="KW-0472">Membrane</keyword>
<protein>
    <recommendedName>
        <fullName evidence="4">DUF5683 domain-containing protein</fullName>
    </recommendedName>
</protein>
<evidence type="ECO:0008006" key="4">
    <source>
        <dbReference type="Google" id="ProtNLM"/>
    </source>
</evidence>
<proteinExistence type="predicted"/>
<keyword evidence="1" id="KW-1133">Transmembrane helix</keyword>
<gene>
    <name evidence="2" type="ORF">EZH24_11855</name>
</gene>
<feature type="transmembrane region" description="Helical" evidence="1">
    <location>
        <begin position="95"/>
        <end position="115"/>
    </location>
</feature>
<dbReference type="Proteomes" id="UP000310168">
    <property type="component" value="Unassembled WGS sequence"/>
</dbReference>
<dbReference type="EMBL" id="SJDU01000502">
    <property type="protein sequence ID" value="TKZ27924.1"/>
    <property type="molecule type" value="Genomic_DNA"/>
</dbReference>
<evidence type="ECO:0000313" key="3">
    <source>
        <dbReference type="Proteomes" id="UP000310168"/>
    </source>
</evidence>
<keyword evidence="3" id="KW-1185">Reference proteome</keyword>